<keyword evidence="4" id="KW-1185">Reference proteome</keyword>
<proteinExistence type="predicted"/>
<protein>
    <recommendedName>
        <fullName evidence="5">PH domain-containing protein</fullName>
    </recommendedName>
</protein>
<dbReference type="OrthoDB" id="442296at2759"/>
<evidence type="ECO:0000313" key="4">
    <source>
        <dbReference type="Proteomes" id="UP000007800"/>
    </source>
</evidence>
<dbReference type="EMBL" id="GG676168">
    <property type="protein sequence ID" value="EER12328.1"/>
    <property type="molecule type" value="Genomic_DNA"/>
</dbReference>
<feature type="coiled-coil region" evidence="1">
    <location>
        <begin position="473"/>
        <end position="566"/>
    </location>
</feature>
<evidence type="ECO:0000313" key="3">
    <source>
        <dbReference type="EMBL" id="EER12328.1"/>
    </source>
</evidence>
<dbReference type="Gene3D" id="2.30.29.30">
    <property type="entry name" value="Pleckstrin-homology domain (PH domain)/Phosphotyrosine-binding domain (PTB)"/>
    <property type="match status" value="1"/>
</dbReference>
<evidence type="ECO:0000256" key="2">
    <source>
        <dbReference type="SAM" id="MobiDB-lite"/>
    </source>
</evidence>
<keyword evidence="1" id="KW-0175">Coiled coil</keyword>
<dbReference type="GeneID" id="9057375"/>
<name>C5KSX8_PERM5</name>
<feature type="region of interest" description="Disordered" evidence="2">
    <location>
        <begin position="163"/>
        <end position="185"/>
    </location>
</feature>
<dbReference type="OMA" id="CATMECE"/>
<evidence type="ECO:0000256" key="1">
    <source>
        <dbReference type="SAM" id="Coils"/>
    </source>
</evidence>
<accession>C5KSX8</accession>
<dbReference type="Proteomes" id="UP000007800">
    <property type="component" value="Unassembled WGS sequence"/>
</dbReference>
<dbReference type="InParanoid" id="C5KSX8"/>
<dbReference type="InterPro" id="IPR011993">
    <property type="entry name" value="PH-like_dom_sf"/>
</dbReference>
<reference evidence="3 4" key="1">
    <citation type="submission" date="2008-07" db="EMBL/GenBank/DDBJ databases">
        <authorList>
            <person name="El-Sayed N."/>
            <person name="Caler E."/>
            <person name="Inman J."/>
            <person name="Amedeo P."/>
            <person name="Hass B."/>
            <person name="Wortman J."/>
        </authorList>
    </citation>
    <scope>NUCLEOTIDE SEQUENCE [LARGE SCALE GENOMIC DNA]</scope>
    <source>
        <strain evidence="4">ATCC 50983 / TXsc</strain>
    </source>
</reference>
<dbReference type="RefSeq" id="XP_002780533.1">
    <property type="nucleotide sequence ID" value="XM_002780487.1"/>
</dbReference>
<organism evidence="4">
    <name type="scientific">Perkinsus marinus (strain ATCC 50983 / TXsc)</name>
    <dbReference type="NCBI Taxonomy" id="423536"/>
    <lineage>
        <taxon>Eukaryota</taxon>
        <taxon>Sar</taxon>
        <taxon>Alveolata</taxon>
        <taxon>Perkinsozoa</taxon>
        <taxon>Perkinsea</taxon>
        <taxon>Perkinsida</taxon>
        <taxon>Perkinsidae</taxon>
        <taxon>Perkinsus</taxon>
    </lineage>
</organism>
<evidence type="ECO:0008006" key="5">
    <source>
        <dbReference type="Google" id="ProtNLM"/>
    </source>
</evidence>
<sequence length="847" mass="92305">MSSRLMEVRERYKQLRRKASYDVSVKSPDVIKPSWKESKAEMSVEELENPLPRYSRYSAAHDESFEDSVSTANILNPPVQAFGKGLGTVAASIETLPCTEPLKTSEVLQPPLWFREYGGKHENRATCLDVEGSIEKREARPSGDVINASLETIKLFVDPDKGEATELQEEEDSLDHGSGDDLAAGESIEEGGVSALLEDVPCASPSPSGSSSSQHLAGKTAEINLIDLTVQEEDEAEILSQKRSSDTLLLSSNQTLGSSQLSETASLCNRTYVGAGTLAAEIGGNARLGSFDNTSLAGPPQRTDSGPELAAVSEMTPVEPANGPESSARPSGREMTTLLTQRQTVVAEKRVQVRPQLQDNGVQVELYKRCCHSPLRLARLLKEFGGDKSGTGARLQVCFDELMARSRVTRALDDASWASLMRDALGKVESVDLGQLILDASRAMVEQMRPCNAVTVGVQTQSFRLAVEHSAPYSELLNKYETKCKRVATLERQLTRAATVMAASREGTFKEKELARQLEAMQEDRDRATEALAVKEKQMAKIEEELEAVKEQYASMECEVSRLQQAQTAAFKLKTVGSAGSSQKCGRAETSRSQPLGAVVGSPCVASATQRKSNDFVCRLLKAEGWSMGKLPSRAGSPCGSWRLVWDDPAAPERTKRHRMVQLADIVRVEFGETSQCYRRMAATGKSWPGSRQVDKGVKPHSGEGSGWCISLVLREGASRAALDLVLPNRNAFEVWVLGINELCDYSSRLKSLTRETFMLYKALNDDAAVEPMGKFSGEGRGALDSCDGPEERLPGGFMSLPELLKDQIRPLGARNSAGLIKRMLSLDEVDALFDNIAASRRDAVAR</sequence>
<dbReference type="AlphaFoldDB" id="C5KSX8"/>
<gene>
    <name evidence="3" type="ORF">Pmar_PMAR001125</name>
</gene>